<dbReference type="InterPro" id="IPR001645">
    <property type="entry name" value="Folylpolyglutamate_synth"/>
</dbReference>
<evidence type="ECO:0000313" key="13">
    <source>
        <dbReference type="EMBL" id="MBA9025751.1"/>
    </source>
</evidence>
<evidence type="ECO:0000313" key="14">
    <source>
        <dbReference type="Proteomes" id="UP000626697"/>
    </source>
</evidence>
<dbReference type="PANTHER" id="PTHR11136">
    <property type="entry name" value="FOLYLPOLYGLUTAMATE SYNTHASE-RELATED"/>
    <property type="match status" value="1"/>
</dbReference>
<proteinExistence type="inferred from homology"/>
<keyword evidence="6 10" id="KW-0067">ATP-binding</keyword>
<evidence type="ECO:0000256" key="10">
    <source>
        <dbReference type="PIRNR" id="PIRNR001563"/>
    </source>
</evidence>
<name>A0ABR6CLE2_9BACI</name>
<evidence type="ECO:0000256" key="7">
    <source>
        <dbReference type="ARBA" id="ARBA00022842"/>
    </source>
</evidence>
<comment type="catalytic activity">
    <reaction evidence="9">
        <text>(6S)-5,6,7,8-tetrahydrofolyl-(gamma-L-Glu)(n) + L-glutamate + ATP = (6S)-5,6,7,8-tetrahydrofolyl-(gamma-L-Glu)(n+1) + ADP + phosphate + H(+)</text>
        <dbReference type="Rhea" id="RHEA:10580"/>
        <dbReference type="Rhea" id="RHEA-COMP:14738"/>
        <dbReference type="Rhea" id="RHEA-COMP:14740"/>
        <dbReference type="ChEBI" id="CHEBI:15378"/>
        <dbReference type="ChEBI" id="CHEBI:29985"/>
        <dbReference type="ChEBI" id="CHEBI:30616"/>
        <dbReference type="ChEBI" id="CHEBI:43474"/>
        <dbReference type="ChEBI" id="CHEBI:141005"/>
        <dbReference type="ChEBI" id="CHEBI:456216"/>
        <dbReference type="EC" id="6.3.2.17"/>
    </reaction>
</comment>
<protein>
    <recommendedName>
        <fullName evidence="2">tetrahydrofolate synthase</fullName>
        <ecNumber evidence="2">6.3.2.17</ecNumber>
    </recommendedName>
    <alternativeName>
        <fullName evidence="8">Tetrahydrofolylpolyglutamate synthase</fullName>
    </alternativeName>
</protein>
<dbReference type="PANTHER" id="PTHR11136:SF0">
    <property type="entry name" value="DIHYDROFOLATE SYNTHETASE-RELATED"/>
    <property type="match status" value="1"/>
</dbReference>
<organism evidence="13 14">
    <name type="scientific">Peribacillus huizhouensis</name>
    <dbReference type="NCBI Taxonomy" id="1501239"/>
    <lineage>
        <taxon>Bacteria</taxon>
        <taxon>Bacillati</taxon>
        <taxon>Bacillota</taxon>
        <taxon>Bacilli</taxon>
        <taxon>Bacillales</taxon>
        <taxon>Bacillaceae</taxon>
        <taxon>Peribacillus</taxon>
    </lineage>
</organism>
<evidence type="ECO:0000256" key="2">
    <source>
        <dbReference type="ARBA" id="ARBA00013025"/>
    </source>
</evidence>
<sequence>MFQSMEEVMDYLYSRESKLGMDFGLARMENLLKELRNPEKSFQSIHIAGSNGKGSTLNALKEILMAQGLKVGSFTSPHLEKVNERMMINETMISDEEMIEHMNTIYPFLEEGQVGYRATFFEIITVISFLYFQKNEMDIALIETGLGGRLDCTNVITPLLSIITSISLEHTNILGNTLAEIASEKAGIIKRGVPVISGVTEEEPATAIMEYAKVQGANLYCLNKEILLSEPSQVQDGQCFSFKMGNTTLEQIDLKMLGRHQVNNAALAIAAVKLLVEEYQLEISEKSIRAGLAKAHWAGRFEVLPGQIILDGAHNPAGMKVLLETLQTRYPDVNYHFVFTALTDKDYRQVLRMVDEHATSITFTEIDFKRAASAQELLETSKLERKKAMINWQEAIDYARNLQNPNDLVIVTGSLYFLALARPYIRKTS</sequence>
<keyword evidence="5 10" id="KW-0547">Nucleotide-binding</keyword>
<dbReference type="PIRSF" id="PIRSF001563">
    <property type="entry name" value="Folylpolyglu_synth"/>
    <property type="match status" value="1"/>
</dbReference>
<evidence type="ECO:0000256" key="1">
    <source>
        <dbReference type="ARBA" id="ARBA00008276"/>
    </source>
</evidence>
<dbReference type="EMBL" id="JACJHX010000002">
    <property type="protein sequence ID" value="MBA9025751.1"/>
    <property type="molecule type" value="Genomic_DNA"/>
</dbReference>
<dbReference type="InterPro" id="IPR013221">
    <property type="entry name" value="Mur_ligase_cen"/>
</dbReference>
<evidence type="ECO:0000256" key="5">
    <source>
        <dbReference type="ARBA" id="ARBA00022741"/>
    </source>
</evidence>
<evidence type="ECO:0000256" key="9">
    <source>
        <dbReference type="ARBA" id="ARBA00047493"/>
    </source>
</evidence>
<evidence type="ECO:0000256" key="4">
    <source>
        <dbReference type="ARBA" id="ARBA00022723"/>
    </source>
</evidence>
<keyword evidence="4" id="KW-0479">Metal-binding</keyword>
<dbReference type="Gene3D" id="3.40.1190.10">
    <property type="entry name" value="Mur-like, catalytic domain"/>
    <property type="match status" value="1"/>
</dbReference>
<accession>A0ABR6CLE2</accession>
<dbReference type="GO" id="GO:0004326">
    <property type="term" value="F:tetrahydrofolylpolyglutamate synthase activity"/>
    <property type="evidence" value="ECO:0007669"/>
    <property type="project" value="UniProtKB-EC"/>
</dbReference>
<keyword evidence="7" id="KW-0460">Magnesium</keyword>
<evidence type="ECO:0000256" key="3">
    <source>
        <dbReference type="ARBA" id="ARBA00022598"/>
    </source>
</evidence>
<dbReference type="EC" id="6.3.2.17" evidence="2"/>
<dbReference type="InterPro" id="IPR018109">
    <property type="entry name" value="Folylpolyglutamate_synth_CS"/>
</dbReference>
<dbReference type="NCBIfam" id="TIGR01499">
    <property type="entry name" value="folC"/>
    <property type="match status" value="1"/>
</dbReference>
<dbReference type="Pfam" id="PF02875">
    <property type="entry name" value="Mur_ligase_C"/>
    <property type="match status" value="1"/>
</dbReference>
<evidence type="ECO:0000259" key="11">
    <source>
        <dbReference type="Pfam" id="PF02875"/>
    </source>
</evidence>
<dbReference type="InterPro" id="IPR036565">
    <property type="entry name" value="Mur-like_cat_sf"/>
</dbReference>
<dbReference type="Pfam" id="PF08245">
    <property type="entry name" value="Mur_ligase_M"/>
    <property type="match status" value="1"/>
</dbReference>
<dbReference type="RefSeq" id="WP_182501787.1">
    <property type="nucleotide sequence ID" value="NZ_JACJHX010000002.1"/>
</dbReference>
<dbReference type="GO" id="GO:0008841">
    <property type="term" value="F:dihydrofolate synthase activity"/>
    <property type="evidence" value="ECO:0007669"/>
    <property type="project" value="UniProtKB-EC"/>
</dbReference>
<evidence type="ECO:0000259" key="12">
    <source>
        <dbReference type="Pfam" id="PF08245"/>
    </source>
</evidence>
<dbReference type="Gene3D" id="3.90.190.20">
    <property type="entry name" value="Mur ligase, C-terminal domain"/>
    <property type="match status" value="1"/>
</dbReference>
<dbReference type="InterPro" id="IPR004101">
    <property type="entry name" value="Mur_ligase_C"/>
</dbReference>
<dbReference type="PROSITE" id="PS01012">
    <property type="entry name" value="FOLYLPOLYGLU_SYNT_2"/>
    <property type="match status" value="1"/>
</dbReference>
<evidence type="ECO:0000256" key="8">
    <source>
        <dbReference type="ARBA" id="ARBA00030592"/>
    </source>
</evidence>
<reference evidence="13 14" key="1">
    <citation type="submission" date="2020-08" db="EMBL/GenBank/DDBJ databases">
        <title>Genomic Encyclopedia of Type Strains, Phase IV (KMG-IV): sequencing the most valuable type-strain genomes for metagenomic binning, comparative biology and taxonomic classification.</title>
        <authorList>
            <person name="Goeker M."/>
        </authorList>
    </citation>
    <scope>NUCLEOTIDE SEQUENCE [LARGE SCALE GENOMIC DNA]</scope>
    <source>
        <strain evidence="13 14">DSM 105481</strain>
    </source>
</reference>
<feature type="domain" description="Mur ligase C-terminal" evidence="11">
    <location>
        <begin position="299"/>
        <end position="414"/>
    </location>
</feature>
<dbReference type="Proteomes" id="UP000626697">
    <property type="component" value="Unassembled WGS sequence"/>
</dbReference>
<evidence type="ECO:0000256" key="6">
    <source>
        <dbReference type="ARBA" id="ARBA00022840"/>
    </source>
</evidence>
<dbReference type="SUPFAM" id="SSF53244">
    <property type="entry name" value="MurD-like peptide ligases, peptide-binding domain"/>
    <property type="match status" value="1"/>
</dbReference>
<feature type="domain" description="Mur ligase central" evidence="12">
    <location>
        <begin position="47"/>
        <end position="272"/>
    </location>
</feature>
<keyword evidence="3 10" id="KW-0436">Ligase</keyword>
<gene>
    <name evidence="13" type="ORF">HNP81_001034</name>
</gene>
<keyword evidence="14" id="KW-1185">Reference proteome</keyword>
<dbReference type="SUPFAM" id="SSF53623">
    <property type="entry name" value="MurD-like peptide ligases, catalytic domain"/>
    <property type="match status" value="1"/>
</dbReference>
<comment type="caution">
    <text evidence="13">The sequence shown here is derived from an EMBL/GenBank/DDBJ whole genome shotgun (WGS) entry which is preliminary data.</text>
</comment>
<dbReference type="InterPro" id="IPR036615">
    <property type="entry name" value="Mur_ligase_C_dom_sf"/>
</dbReference>
<comment type="similarity">
    <text evidence="1 10">Belongs to the folylpolyglutamate synthase family.</text>
</comment>